<dbReference type="Proteomes" id="UP001054889">
    <property type="component" value="Unassembled WGS sequence"/>
</dbReference>
<keyword evidence="6" id="KW-1185">Reference proteome</keyword>
<dbReference type="EMBL" id="BQKI01000003">
    <property type="protein sequence ID" value="GJM91616.1"/>
    <property type="molecule type" value="Genomic_DNA"/>
</dbReference>
<dbReference type="Gene3D" id="3.10.450.10">
    <property type="match status" value="1"/>
</dbReference>
<sequence>MVSSLLVGEPYPIPDINDPHIQELGVWAISEHNKQAKDALKFKNVTTGDEQVVEGFNYWLIIDALNSKGKDSRYKAVVWEREWENFRNLTSFAPVN</sequence>
<proteinExistence type="inferred from homology"/>
<dbReference type="AlphaFoldDB" id="A0AAV5C048"/>
<dbReference type="SUPFAM" id="SSF54403">
    <property type="entry name" value="Cystatin/monellin"/>
    <property type="match status" value="1"/>
</dbReference>
<name>A0AAV5C048_ELECO</name>
<keyword evidence="3" id="KW-0789">Thiol protease inhibitor</keyword>
<organism evidence="5 6">
    <name type="scientific">Eleusine coracana subsp. coracana</name>
    <dbReference type="NCBI Taxonomy" id="191504"/>
    <lineage>
        <taxon>Eukaryota</taxon>
        <taxon>Viridiplantae</taxon>
        <taxon>Streptophyta</taxon>
        <taxon>Embryophyta</taxon>
        <taxon>Tracheophyta</taxon>
        <taxon>Spermatophyta</taxon>
        <taxon>Magnoliopsida</taxon>
        <taxon>Liliopsida</taxon>
        <taxon>Poales</taxon>
        <taxon>Poaceae</taxon>
        <taxon>PACMAD clade</taxon>
        <taxon>Chloridoideae</taxon>
        <taxon>Cynodonteae</taxon>
        <taxon>Eleusininae</taxon>
        <taxon>Eleusine</taxon>
    </lineage>
</organism>
<evidence type="ECO:0000259" key="4">
    <source>
        <dbReference type="SMART" id="SM00043"/>
    </source>
</evidence>
<evidence type="ECO:0000256" key="2">
    <source>
        <dbReference type="ARBA" id="ARBA00022690"/>
    </source>
</evidence>
<reference evidence="5" key="1">
    <citation type="journal article" date="2018" name="DNA Res.">
        <title>Multiple hybrid de novo genome assembly of finger millet, an orphan allotetraploid crop.</title>
        <authorList>
            <person name="Hatakeyama M."/>
            <person name="Aluri S."/>
            <person name="Balachadran M.T."/>
            <person name="Sivarajan S.R."/>
            <person name="Patrignani A."/>
            <person name="Gruter S."/>
            <person name="Poveda L."/>
            <person name="Shimizu-Inatsugi R."/>
            <person name="Baeten J."/>
            <person name="Francoijs K.J."/>
            <person name="Nataraja K.N."/>
            <person name="Reddy Y.A.N."/>
            <person name="Phadnis S."/>
            <person name="Ravikumar R.L."/>
            <person name="Schlapbach R."/>
            <person name="Sreeman S.M."/>
            <person name="Shimizu K.K."/>
        </authorList>
    </citation>
    <scope>NUCLEOTIDE SEQUENCE</scope>
</reference>
<dbReference type="PANTHER" id="PTHR47364">
    <property type="entry name" value="CYSTEINE PROTEINASE INHIBITOR 5"/>
    <property type="match status" value="1"/>
</dbReference>
<dbReference type="SMART" id="SM00043">
    <property type="entry name" value="CY"/>
    <property type="match status" value="1"/>
</dbReference>
<evidence type="ECO:0000256" key="1">
    <source>
        <dbReference type="ARBA" id="ARBA00007233"/>
    </source>
</evidence>
<dbReference type="CDD" id="cd00042">
    <property type="entry name" value="CY"/>
    <property type="match status" value="1"/>
</dbReference>
<dbReference type="InterPro" id="IPR046350">
    <property type="entry name" value="Cystatin_sf"/>
</dbReference>
<comment type="caution">
    <text evidence="5">The sequence shown here is derived from an EMBL/GenBank/DDBJ whole genome shotgun (WGS) entry which is preliminary data.</text>
</comment>
<evidence type="ECO:0000256" key="3">
    <source>
        <dbReference type="ARBA" id="ARBA00022704"/>
    </source>
</evidence>
<dbReference type="Pfam" id="PF16845">
    <property type="entry name" value="SQAPI"/>
    <property type="match status" value="1"/>
</dbReference>
<evidence type="ECO:0000313" key="6">
    <source>
        <dbReference type="Proteomes" id="UP001054889"/>
    </source>
</evidence>
<dbReference type="GO" id="GO:0004869">
    <property type="term" value="F:cysteine-type endopeptidase inhibitor activity"/>
    <property type="evidence" value="ECO:0007669"/>
    <property type="project" value="UniProtKB-KW"/>
</dbReference>
<feature type="domain" description="Cystatin" evidence="4">
    <location>
        <begin position="5"/>
        <end position="95"/>
    </location>
</feature>
<gene>
    <name evidence="5" type="primary">ga08011</name>
    <name evidence="5" type="ORF">PR202_ga08011</name>
</gene>
<accession>A0AAV5C048</accession>
<dbReference type="PANTHER" id="PTHR47364:SF2">
    <property type="entry name" value="CYSTEINE PROTEINASE INHIBITOR 5"/>
    <property type="match status" value="1"/>
</dbReference>
<keyword evidence="2" id="KW-0646">Protease inhibitor</keyword>
<evidence type="ECO:0000313" key="5">
    <source>
        <dbReference type="EMBL" id="GJM91616.1"/>
    </source>
</evidence>
<reference evidence="5" key="2">
    <citation type="submission" date="2021-12" db="EMBL/GenBank/DDBJ databases">
        <title>Resequencing data analysis of finger millet.</title>
        <authorList>
            <person name="Hatakeyama M."/>
            <person name="Aluri S."/>
            <person name="Balachadran M.T."/>
            <person name="Sivarajan S.R."/>
            <person name="Poveda L."/>
            <person name="Shimizu-Inatsugi R."/>
            <person name="Schlapbach R."/>
            <person name="Sreeman S.M."/>
            <person name="Shimizu K.K."/>
        </authorList>
    </citation>
    <scope>NUCLEOTIDE SEQUENCE</scope>
</reference>
<dbReference type="InterPro" id="IPR000010">
    <property type="entry name" value="Cystatin_dom"/>
</dbReference>
<protein>
    <recommendedName>
        <fullName evidence="4">Cystatin domain-containing protein</fullName>
    </recommendedName>
</protein>
<comment type="similarity">
    <text evidence="1">Belongs to the cystatin family. Phytocystatin subfamily.</text>
</comment>